<dbReference type="EMBL" id="JAARMV010000007">
    <property type="protein sequence ID" value="MBC2373605.1"/>
    <property type="molecule type" value="Genomic_DNA"/>
</dbReference>
<gene>
    <name evidence="1" type="ORF">HB759_15935</name>
    <name evidence="2" type="ORF">HBP98_16460</name>
</gene>
<evidence type="ECO:0000313" key="4">
    <source>
        <dbReference type="Proteomes" id="UP000546244"/>
    </source>
</evidence>
<reference evidence="3 4" key="1">
    <citation type="submission" date="2020-03" db="EMBL/GenBank/DDBJ databases">
        <title>Soil Listeria distribution.</title>
        <authorList>
            <person name="Liao J."/>
            <person name="Wiedmann M."/>
        </authorList>
    </citation>
    <scope>NUCLEOTIDE SEQUENCE [LARGE SCALE GENOMIC DNA]</scope>
    <source>
        <strain evidence="1 3">FSL L7-1833</strain>
        <strain evidence="2 4">FSL L7-1850</strain>
    </source>
</reference>
<dbReference type="Proteomes" id="UP000532866">
    <property type="component" value="Unassembled WGS sequence"/>
</dbReference>
<evidence type="ECO:0000313" key="3">
    <source>
        <dbReference type="Proteomes" id="UP000532866"/>
    </source>
</evidence>
<dbReference type="Proteomes" id="UP000546244">
    <property type="component" value="Unassembled WGS sequence"/>
</dbReference>
<evidence type="ECO:0000313" key="2">
    <source>
        <dbReference type="EMBL" id="MBC2373605.1"/>
    </source>
</evidence>
<sequence>MDIHAYLERILILQDGKYHMIKLDSFNQLYDDYAIFDLDSDNKLKIKVNWLLKAELRERTGKEVSDFKREIMKNAIVAMEKSEEETLLVELTKDNCAIGEGLELPYFTDIAVSWDLTQLI</sequence>
<dbReference type="AlphaFoldDB" id="A0A7X0WGN7"/>
<comment type="caution">
    <text evidence="1">The sequence shown here is derived from an EMBL/GenBank/DDBJ whole genome shotgun (WGS) entry which is preliminary data.</text>
</comment>
<protein>
    <submittedName>
        <fullName evidence="1">Uncharacterized protein</fullName>
    </submittedName>
</protein>
<organism evidence="1 3">
    <name type="scientific">Listeria booriae</name>
    <dbReference type="NCBI Taxonomy" id="1552123"/>
    <lineage>
        <taxon>Bacteria</taxon>
        <taxon>Bacillati</taxon>
        <taxon>Bacillota</taxon>
        <taxon>Bacilli</taxon>
        <taxon>Bacillales</taxon>
        <taxon>Listeriaceae</taxon>
        <taxon>Listeria</taxon>
    </lineage>
</organism>
<accession>A0A7X0WGN7</accession>
<proteinExistence type="predicted"/>
<evidence type="ECO:0000313" key="1">
    <source>
        <dbReference type="EMBL" id="MBC1333436.1"/>
    </source>
</evidence>
<dbReference type="EMBL" id="JAAROL010000010">
    <property type="protein sequence ID" value="MBC1333436.1"/>
    <property type="molecule type" value="Genomic_DNA"/>
</dbReference>
<name>A0A7X0WGN7_9LIST</name>
<dbReference type="RefSeq" id="WP_185375128.1">
    <property type="nucleotide sequence ID" value="NZ_JAARMV010000007.1"/>
</dbReference>